<evidence type="ECO:0000256" key="5">
    <source>
        <dbReference type="ARBA" id="ARBA00022692"/>
    </source>
</evidence>
<organism evidence="9 10">
    <name type="scientific">Clostridium cellulovorans (strain ATCC 35296 / DSM 3052 / OCM 3 / 743B)</name>
    <dbReference type="NCBI Taxonomy" id="573061"/>
    <lineage>
        <taxon>Bacteria</taxon>
        <taxon>Bacillati</taxon>
        <taxon>Bacillota</taxon>
        <taxon>Clostridia</taxon>
        <taxon>Eubacteriales</taxon>
        <taxon>Clostridiaceae</taxon>
        <taxon>Clostridium</taxon>
    </lineage>
</organism>
<accession>D9SS63</accession>
<evidence type="ECO:0000256" key="1">
    <source>
        <dbReference type="ARBA" id="ARBA00004651"/>
    </source>
</evidence>
<dbReference type="InterPro" id="IPR038770">
    <property type="entry name" value="Na+/solute_symporter_sf"/>
</dbReference>
<dbReference type="HOGENOM" id="CLU_056175_1_2_9"/>
<dbReference type="PANTHER" id="PTHR36838:SF1">
    <property type="entry name" value="SLR1864 PROTEIN"/>
    <property type="match status" value="1"/>
</dbReference>
<keyword evidence="4" id="KW-1003">Cell membrane</keyword>
<evidence type="ECO:0000256" key="6">
    <source>
        <dbReference type="ARBA" id="ARBA00022989"/>
    </source>
</evidence>
<dbReference type="Proteomes" id="UP000002730">
    <property type="component" value="Chromosome"/>
</dbReference>
<feature type="transmembrane region" description="Helical" evidence="8">
    <location>
        <begin position="67"/>
        <end position="88"/>
    </location>
</feature>
<keyword evidence="5 8" id="KW-0812">Transmembrane</keyword>
<feature type="transmembrane region" description="Helical" evidence="8">
    <location>
        <begin position="127"/>
        <end position="149"/>
    </location>
</feature>
<dbReference type="EMBL" id="CP002160">
    <property type="protein sequence ID" value="ADL52510.1"/>
    <property type="molecule type" value="Genomic_DNA"/>
</dbReference>
<sequence length="318" mass="35507">MVIIQSIQSIMTILLMISVGYILDRKKWFNEESKKLLSKLVVNISLPAYMLQNIVTNFTREKLFEMSGGLLIPFVSIGICYIVAVVIAKAIKVPKKRFGTFVTLFFVSNTIFIGLPVNLALFGEQSIPYVFLYYIANTTFFWTLGVYSISKDGDAEDTKLFSIASLKKCFSPPMLGFIIGIIFVIINLKIPFFILDTCKYLGNLTTPLSMLFIGATMAAVDLKTIRIDKEMIFLNIGRSVISPLIVIILGLFIKGPMLMKEVFIIQAAMPGMINISIISKAYNADYEYAAVMITVTTIVSMISIPIFMAIMDKLPVVI</sequence>
<evidence type="ECO:0000313" key="10">
    <source>
        <dbReference type="Proteomes" id="UP000002730"/>
    </source>
</evidence>
<feature type="transmembrane region" description="Helical" evidence="8">
    <location>
        <begin position="100"/>
        <end position="121"/>
    </location>
</feature>
<dbReference type="OrthoDB" id="9798064at2"/>
<feature type="transmembrane region" description="Helical" evidence="8">
    <location>
        <begin position="232"/>
        <end position="253"/>
    </location>
</feature>
<comment type="similarity">
    <text evidence="2">Belongs to the auxin efflux carrier (TC 2.A.69) family.</text>
</comment>
<evidence type="ECO:0000313" key="9">
    <source>
        <dbReference type="EMBL" id="ADL52510.1"/>
    </source>
</evidence>
<gene>
    <name evidence="9" type="ordered locus">Clocel_2813</name>
</gene>
<name>D9SS63_CLOC7</name>
<feature type="transmembrane region" description="Helical" evidence="8">
    <location>
        <begin position="288"/>
        <end position="310"/>
    </location>
</feature>
<evidence type="ECO:0000256" key="3">
    <source>
        <dbReference type="ARBA" id="ARBA00022448"/>
    </source>
</evidence>
<reference evidence="9 10" key="1">
    <citation type="submission" date="2010-08" db="EMBL/GenBank/DDBJ databases">
        <title>Complete sequence of Clostridium cellulovorans 743B.</title>
        <authorList>
            <consortium name="US DOE Joint Genome Institute"/>
            <person name="Lucas S."/>
            <person name="Copeland A."/>
            <person name="Lapidus A."/>
            <person name="Cheng J.-F."/>
            <person name="Bruce D."/>
            <person name="Goodwin L."/>
            <person name="Pitluck S."/>
            <person name="Chertkov O."/>
            <person name="Detter J.C."/>
            <person name="Han C."/>
            <person name="Tapia R."/>
            <person name="Land M."/>
            <person name="Hauser L."/>
            <person name="Chang Y.-J."/>
            <person name="Jeffries C."/>
            <person name="Kyrpides N."/>
            <person name="Ivanova N."/>
            <person name="Mikhailova N."/>
            <person name="Hemme C.L."/>
            <person name="Woyke T."/>
        </authorList>
    </citation>
    <scope>NUCLEOTIDE SEQUENCE [LARGE SCALE GENOMIC DNA]</scope>
    <source>
        <strain evidence="10">ATCC 35296 / DSM 3052 / OCM 3 / 743B</strain>
    </source>
</reference>
<protein>
    <submittedName>
        <fullName evidence="9">Auxin Efflux Carrier</fullName>
    </submittedName>
</protein>
<dbReference type="eggNOG" id="COG0679">
    <property type="taxonomic scope" value="Bacteria"/>
</dbReference>
<feature type="transmembrane region" description="Helical" evidence="8">
    <location>
        <begin position="200"/>
        <end position="220"/>
    </location>
</feature>
<keyword evidence="6 8" id="KW-1133">Transmembrane helix</keyword>
<keyword evidence="3" id="KW-0813">Transport</keyword>
<evidence type="ECO:0000256" key="2">
    <source>
        <dbReference type="ARBA" id="ARBA00010145"/>
    </source>
</evidence>
<dbReference type="GO" id="GO:0055085">
    <property type="term" value="P:transmembrane transport"/>
    <property type="evidence" value="ECO:0007669"/>
    <property type="project" value="InterPro"/>
</dbReference>
<feature type="transmembrane region" description="Helical" evidence="8">
    <location>
        <begin position="6"/>
        <end position="24"/>
    </location>
</feature>
<evidence type="ECO:0000256" key="4">
    <source>
        <dbReference type="ARBA" id="ARBA00022475"/>
    </source>
</evidence>
<comment type="subcellular location">
    <subcellularLocation>
        <location evidence="1">Cell membrane</location>
        <topology evidence="1">Multi-pass membrane protein</topology>
    </subcellularLocation>
</comment>
<feature type="transmembrane region" description="Helical" evidence="8">
    <location>
        <begin position="170"/>
        <end position="194"/>
    </location>
</feature>
<dbReference type="AlphaFoldDB" id="D9SS63"/>
<keyword evidence="7 8" id="KW-0472">Membrane</keyword>
<dbReference type="KEGG" id="ccb:Clocel_2813"/>
<dbReference type="RefSeq" id="WP_010074608.1">
    <property type="nucleotide sequence ID" value="NC_014393.1"/>
</dbReference>
<evidence type="ECO:0000256" key="7">
    <source>
        <dbReference type="ARBA" id="ARBA00023136"/>
    </source>
</evidence>
<dbReference type="InterPro" id="IPR004776">
    <property type="entry name" value="Mem_transp_PIN-like"/>
</dbReference>
<evidence type="ECO:0000256" key="8">
    <source>
        <dbReference type="SAM" id="Phobius"/>
    </source>
</evidence>
<feature type="transmembrane region" description="Helical" evidence="8">
    <location>
        <begin position="36"/>
        <end position="55"/>
    </location>
</feature>
<dbReference type="STRING" id="573061.Clocel_2813"/>
<dbReference type="Pfam" id="PF03547">
    <property type="entry name" value="Mem_trans"/>
    <property type="match status" value="1"/>
</dbReference>
<dbReference type="PANTHER" id="PTHR36838">
    <property type="entry name" value="AUXIN EFFLUX CARRIER FAMILY PROTEIN"/>
    <property type="match status" value="1"/>
</dbReference>
<dbReference type="GO" id="GO:0005886">
    <property type="term" value="C:plasma membrane"/>
    <property type="evidence" value="ECO:0007669"/>
    <property type="project" value="UniProtKB-SubCell"/>
</dbReference>
<proteinExistence type="inferred from homology"/>
<dbReference type="Gene3D" id="1.20.1530.20">
    <property type="match status" value="1"/>
</dbReference>
<keyword evidence="10" id="KW-1185">Reference proteome</keyword>